<keyword evidence="4 8" id="KW-1133">Transmembrane helix</keyword>
<evidence type="ECO:0000256" key="2">
    <source>
        <dbReference type="ARBA" id="ARBA00009025"/>
    </source>
</evidence>
<dbReference type="GO" id="GO:0008137">
    <property type="term" value="F:NADH dehydrogenase (ubiquinone) activity"/>
    <property type="evidence" value="ECO:0007669"/>
    <property type="project" value="InterPro"/>
</dbReference>
<evidence type="ECO:0000313" key="11">
    <source>
        <dbReference type="Proteomes" id="UP000279994"/>
    </source>
</evidence>
<feature type="transmembrane region" description="Helical" evidence="8">
    <location>
        <begin position="36"/>
        <end position="55"/>
    </location>
</feature>
<comment type="similarity">
    <text evidence="2">Belongs to the complex I subunit 4 family.</text>
</comment>
<feature type="transmembrane region" description="Helical" evidence="8">
    <location>
        <begin position="471"/>
        <end position="492"/>
    </location>
</feature>
<dbReference type="PRINTS" id="PR01437">
    <property type="entry name" value="NUOXDRDTASE4"/>
</dbReference>
<dbReference type="GO" id="GO:0048039">
    <property type="term" value="F:ubiquinone binding"/>
    <property type="evidence" value="ECO:0007669"/>
    <property type="project" value="TreeGrafter"/>
</dbReference>
<dbReference type="GO" id="GO:0012505">
    <property type="term" value="C:endomembrane system"/>
    <property type="evidence" value="ECO:0007669"/>
    <property type="project" value="UniProtKB-SubCell"/>
</dbReference>
<feature type="transmembrane region" description="Helical" evidence="8">
    <location>
        <begin position="358"/>
        <end position="376"/>
    </location>
</feature>
<feature type="transmembrane region" description="Helical" evidence="8">
    <location>
        <begin position="235"/>
        <end position="257"/>
    </location>
</feature>
<feature type="transmembrane region" description="Helical" evidence="8">
    <location>
        <begin position="396"/>
        <end position="415"/>
    </location>
</feature>
<dbReference type="EC" id="1.6.5.11" evidence="10"/>
<feature type="transmembrane region" description="Helical" evidence="8">
    <location>
        <begin position="327"/>
        <end position="346"/>
    </location>
</feature>
<dbReference type="OrthoDB" id="9768329at2"/>
<dbReference type="NCBIfam" id="TIGR01972">
    <property type="entry name" value="NDH_I_M"/>
    <property type="match status" value="1"/>
</dbReference>
<dbReference type="AlphaFoldDB" id="A0A3N0GW41"/>
<keyword evidence="5 8" id="KW-0472">Membrane</keyword>
<evidence type="ECO:0000256" key="4">
    <source>
        <dbReference type="ARBA" id="ARBA00022989"/>
    </source>
</evidence>
<feature type="transmembrane region" description="Helical" evidence="8">
    <location>
        <begin position="75"/>
        <end position="102"/>
    </location>
</feature>
<dbReference type="PANTHER" id="PTHR43507:SF1">
    <property type="entry name" value="NADH-UBIQUINONE OXIDOREDUCTASE CHAIN 4"/>
    <property type="match status" value="1"/>
</dbReference>
<dbReference type="RefSeq" id="WP_123221548.1">
    <property type="nucleotide sequence ID" value="NZ_RJSF01000007.1"/>
</dbReference>
<dbReference type="EMBL" id="RJSF01000007">
    <property type="protein sequence ID" value="RNM16657.1"/>
    <property type="molecule type" value="Genomic_DNA"/>
</dbReference>
<feature type="transmembrane region" description="Helical" evidence="8">
    <location>
        <begin position="269"/>
        <end position="292"/>
    </location>
</feature>
<dbReference type="InterPro" id="IPR001750">
    <property type="entry name" value="ND/Mrp_TM"/>
</dbReference>
<proteinExistence type="inferred from homology"/>
<evidence type="ECO:0000256" key="7">
    <source>
        <dbReference type="SAM" id="MobiDB-lite"/>
    </source>
</evidence>
<feature type="transmembrane region" description="Helical" evidence="8">
    <location>
        <begin position="133"/>
        <end position="151"/>
    </location>
</feature>
<dbReference type="InterPro" id="IPR003918">
    <property type="entry name" value="NADH_UbQ_OxRdtase"/>
</dbReference>
<dbReference type="InterPro" id="IPR010227">
    <property type="entry name" value="NADH_Q_OxRdtase_chainM/4"/>
</dbReference>
<reference evidence="10 11" key="1">
    <citation type="submission" date="2018-11" db="EMBL/GenBank/DDBJ databases">
        <authorList>
            <person name="Li F."/>
        </authorList>
    </citation>
    <scope>NUCLEOTIDE SEQUENCE [LARGE SCALE GENOMIC DNA]</scope>
    <source>
        <strain evidence="10 11">Gsoil 818</strain>
    </source>
</reference>
<evidence type="ECO:0000256" key="6">
    <source>
        <dbReference type="RuleBase" id="RU000320"/>
    </source>
</evidence>
<evidence type="ECO:0000256" key="8">
    <source>
        <dbReference type="SAM" id="Phobius"/>
    </source>
</evidence>
<feature type="region of interest" description="Disordered" evidence="7">
    <location>
        <begin position="508"/>
        <end position="530"/>
    </location>
</feature>
<organism evidence="10 11">
    <name type="scientific">Nocardioides pocheonensis</name>
    <dbReference type="NCBI Taxonomy" id="661485"/>
    <lineage>
        <taxon>Bacteria</taxon>
        <taxon>Bacillati</taxon>
        <taxon>Actinomycetota</taxon>
        <taxon>Actinomycetes</taxon>
        <taxon>Propionibacteriales</taxon>
        <taxon>Nocardioidaceae</taxon>
        <taxon>Nocardioides</taxon>
    </lineage>
</organism>
<dbReference type="NCBIfam" id="NF004500">
    <property type="entry name" value="PRK05846.1-4"/>
    <property type="match status" value="1"/>
</dbReference>
<dbReference type="PANTHER" id="PTHR43507">
    <property type="entry name" value="NADH-UBIQUINONE OXIDOREDUCTASE CHAIN 4"/>
    <property type="match status" value="1"/>
</dbReference>
<feature type="transmembrane region" description="Helical" evidence="8">
    <location>
        <begin position="187"/>
        <end position="208"/>
    </location>
</feature>
<keyword evidence="11" id="KW-1185">Reference proteome</keyword>
<name>A0A3N0GW41_9ACTN</name>
<feature type="transmembrane region" description="Helical" evidence="8">
    <location>
        <begin position="157"/>
        <end position="175"/>
    </location>
</feature>
<comment type="caution">
    <text evidence="10">The sequence shown here is derived from an EMBL/GenBank/DDBJ whole genome shotgun (WGS) entry which is preliminary data.</text>
</comment>
<dbReference type="GO" id="GO:0003954">
    <property type="term" value="F:NADH dehydrogenase activity"/>
    <property type="evidence" value="ECO:0007669"/>
    <property type="project" value="TreeGrafter"/>
</dbReference>
<feature type="transmembrane region" description="Helical" evidence="8">
    <location>
        <begin position="6"/>
        <end position="24"/>
    </location>
</feature>
<dbReference type="GO" id="GO:0015990">
    <property type="term" value="P:electron transport coupled proton transport"/>
    <property type="evidence" value="ECO:0007669"/>
    <property type="project" value="TreeGrafter"/>
</dbReference>
<keyword evidence="3 6" id="KW-0812">Transmembrane</keyword>
<feature type="domain" description="NADH:quinone oxidoreductase/Mrp antiporter transmembrane" evidence="9">
    <location>
        <begin position="151"/>
        <end position="444"/>
    </location>
</feature>
<dbReference type="GO" id="GO:0016020">
    <property type="term" value="C:membrane"/>
    <property type="evidence" value="ECO:0007669"/>
    <property type="project" value="UniProtKB-SubCell"/>
</dbReference>
<evidence type="ECO:0000256" key="1">
    <source>
        <dbReference type="ARBA" id="ARBA00004127"/>
    </source>
</evidence>
<dbReference type="Pfam" id="PF00361">
    <property type="entry name" value="Proton_antipo_M"/>
    <property type="match status" value="1"/>
</dbReference>
<accession>A0A3N0GW41</accession>
<evidence type="ECO:0000313" key="10">
    <source>
        <dbReference type="EMBL" id="RNM16657.1"/>
    </source>
</evidence>
<feature type="transmembrane region" description="Helical" evidence="8">
    <location>
        <begin position="421"/>
        <end position="451"/>
    </location>
</feature>
<evidence type="ECO:0000256" key="3">
    <source>
        <dbReference type="ARBA" id="ARBA00022692"/>
    </source>
</evidence>
<gene>
    <name evidence="10" type="ORF">EFL26_03775</name>
</gene>
<evidence type="ECO:0000259" key="9">
    <source>
        <dbReference type="Pfam" id="PF00361"/>
    </source>
</evidence>
<sequence>MSNFPWLSVLIAVPIVGAVVVQALPRRANAAAPKQIAFGVSLLTLVLGLVMASGYENDGGMQFTEQHTWIKSFGAHYAVGVDGIGLTLVLLTLILTPVVLLASWNDADPIPLDVRDVAAESPHVAPARWSPNAFFAWMLAMEGLAVGVFAATDVFLFYVFFEATLIPIYFLVGGYGGAGRARAAVKFLLYSLAGGLIMLASVIGLYVVSAKSSGGATYLVSELSKIDFGTDTGRWLFVGFFIAFAIKAPMFPVHTWLPDTTENATPGTSVLLVSVLDKIGTFGMIRFCLELFPEASRWATPVVVTLAVVSVIYGALMAIGSDNIPRLIGYTSVSHFGFIVLGIFVMNSQGLSGANLYMFNHGLSTAALFLVTGFLISRRGSALISDFGGVEKVAPVLAGVFLVSGLASLSLPGLSPFVSEFLVIVGAFSHSVVAAAFAVTGIVLAAIYILLMYQRTMTGPTRPEIVGMRDLGTREIAAVAPVLLLIVIFGFFPKPLLSVINPSVDHTMSQVDRHDPAPTVAEQSPEGAHQ</sequence>
<comment type="subcellular location">
    <subcellularLocation>
        <location evidence="1">Endomembrane system</location>
        <topology evidence="1">Multi-pass membrane protein</topology>
    </subcellularLocation>
    <subcellularLocation>
        <location evidence="6">Membrane</location>
        <topology evidence="6">Multi-pass membrane protein</topology>
    </subcellularLocation>
</comment>
<keyword evidence="10" id="KW-0560">Oxidoreductase</keyword>
<dbReference type="Proteomes" id="UP000279994">
    <property type="component" value="Unassembled WGS sequence"/>
</dbReference>
<dbReference type="GO" id="GO:0042773">
    <property type="term" value="P:ATP synthesis coupled electron transport"/>
    <property type="evidence" value="ECO:0007669"/>
    <property type="project" value="InterPro"/>
</dbReference>
<protein>
    <submittedName>
        <fullName evidence="10">NADH-quinone oxidoreductase subunit M</fullName>
        <ecNumber evidence="10">1.6.5.11</ecNumber>
    </submittedName>
</protein>
<feature type="transmembrane region" description="Helical" evidence="8">
    <location>
        <begin position="298"/>
        <end position="320"/>
    </location>
</feature>
<evidence type="ECO:0000256" key="5">
    <source>
        <dbReference type="ARBA" id="ARBA00023136"/>
    </source>
</evidence>